<evidence type="ECO:0000259" key="9">
    <source>
        <dbReference type="PROSITE" id="PS51194"/>
    </source>
</evidence>
<evidence type="ECO:0000256" key="2">
    <source>
        <dbReference type="ARBA" id="ARBA00012552"/>
    </source>
</evidence>
<reference evidence="10 11" key="1">
    <citation type="submission" date="2023-08" db="EMBL/GenBank/DDBJ databases">
        <title>Black Yeasts Isolated from many extreme environments.</title>
        <authorList>
            <person name="Coleine C."/>
            <person name="Stajich J.E."/>
            <person name="Selbmann L."/>
        </authorList>
    </citation>
    <scope>NUCLEOTIDE SEQUENCE [LARGE SCALE GENOMIC DNA]</scope>
    <source>
        <strain evidence="10 11">CCFEE 5910</strain>
    </source>
</reference>
<evidence type="ECO:0000313" key="11">
    <source>
        <dbReference type="Proteomes" id="UP001309876"/>
    </source>
</evidence>
<dbReference type="SUPFAM" id="SSF52540">
    <property type="entry name" value="P-loop containing nucleoside triphosphate hydrolases"/>
    <property type="match status" value="1"/>
</dbReference>
<dbReference type="InterPro" id="IPR011545">
    <property type="entry name" value="DEAD/DEAH_box_helicase_dom"/>
</dbReference>
<dbReference type="Proteomes" id="UP001309876">
    <property type="component" value="Unassembled WGS sequence"/>
</dbReference>
<feature type="compositionally biased region" description="Polar residues" evidence="7">
    <location>
        <begin position="109"/>
        <end position="124"/>
    </location>
</feature>
<dbReference type="PANTHER" id="PTHR18934">
    <property type="entry name" value="ATP-DEPENDENT RNA HELICASE"/>
    <property type="match status" value="1"/>
</dbReference>
<dbReference type="InterPro" id="IPR014001">
    <property type="entry name" value="Helicase_ATP-bd"/>
</dbReference>
<dbReference type="Pfam" id="PF00271">
    <property type="entry name" value="Helicase_C"/>
    <property type="match status" value="1"/>
</dbReference>
<dbReference type="EMBL" id="JAVRRJ010000009">
    <property type="protein sequence ID" value="KAK5081539.1"/>
    <property type="molecule type" value="Genomic_DNA"/>
</dbReference>
<name>A0AAN7YD66_9EURO</name>
<evidence type="ECO:0000256" key="3">
    <source>
        <dbReference type="ARBA" id="ARBA00022741"/>
    </source>
</evidence>
<dbReference type="SMART" id="SM00487">
    <property type="entry name" value="DEXDc"/>
    <property type="match status" value="1"/>
</dbReference>
<dbReference type="SMART" id="SM00847">
    <property type="entry name" value="HA2"/>
    <property type="match status" value="1"/>
</dbReference>
<feature type="domain" description="Helicase C-terminal" evidence="9">
    <location>
        <begin position="835"/>
        <end position="1007"/>
    </location>
</feature>
<organism evidence="10 11">
    <name type="scientific">Lithohypha guttulata</name>
    <dbReference type="NCBI Taxonomy" id="1690604"/>
    <lineage>
        <taxon>Eukaryota</taxon>
        <taxon>Fungi</taxon>
        <taxon>Dikarya</taxon>
        <taxon>Ascomycota</taxon>
        <taxon>Pezizomycotina</taxon>
        <taxon>Eurotiomycetes</taxon>
        <taxon>Chaetothyriomycetidae</taxon>
        <taxon>Chaetothyriales</taxon>
        <taxon>Trichomeriaceae</taxon>
        <taxon>Lithohypha</taxon>
    </lineage>
</organism>
<feature type="compositionally biased region" description="Basic and acidic residues" evidence="7">
    <location>
        <begin position="1430"/>
        <end position="1444"/>
    </location>
</feature>
<comment type="similarity">
    <text evidence="1">Belongs to the DEAD box helicase family. DEAH subfamily.</text>
</comment>
<dbReference type="GO" id="GO:0005524">
    <property type="term" value="F:ATP binding"/>
    <property type="evidence" value="ECO:0007669"/>
    <property type="project" value="UniProtKB-KW"/>
</dbReference>
<keyword evidence="4" id="KW-0378">Hydrolase</keyword>
<feature type="region of interest" description="Disordered" evidence="7">
    <location>
        <begin position="1014"/>
        <end position="1033"/>
    </location>
</feature>
<dbReference type="InterPro" id="IPR048333">
    <property type="entry name" value="HA2_WH"/>
</dbReference>
<comment type="caution">
    <text evidence="10">The sequence shown here is derived from an EMBL/GenBank/DDBJ whole genome shotgun (WGS) entry which is preliminary data.</text>
</comment>
<dbReference type="InterPro" id="IPR001650">
    <property type="entry name" value="Helicase_C-like"/>
</dbReference>
<keyword evidence="11" id="KW-1185">Reference proteome</keyword>
<dbReference type="GO" id="GO:0003723">
    <property type="term" value="F:RNA binding"/>
    <property type="evidence" value="ECO:0007669"/>
    <property type="project" value="TreeGrafter"/>
</dbReference>
<dbReference type="Gene3D" id="1.20.120.1080">
    <property type="match status" value="1"/>
</dbReference>
<dbReference type="Gene3D" id="3.40.50.300">
    <property type="entry name" value="P-loop containing nucleotide triphosphate hydrolases"/>
    <property type="match status" value="2"/>
</dbReference>
<gene>
    <name evidence="10" type="ORF">LTR05_007670</name>
</gene>
<evidence type="ECO:0000256" key="7">
    <source>
        <dbReference type="SAM" id="MobiDB-lite"/>
    </source>
</evidence>
<feature type="region of interest" description="Disordered" evidence="7">
    <location>
        <begin position="1413"/>
        <end position="1444"/>
    </location>
</feature>
<sequence>MEDTIFCSSQHYEGSAAQGSVSDRFQSVQRYRTGGLDVTRRSYVRLPAGRDASLILEPFFLHLNERPLSQELQVRCSSTAVAAEELGETERTHPGSSNKPWIASEEVRQGNSTDTPEQVNTSGQDDLAESTGGNPVFVFPIFEALNPRLYVARLQRFLRSDAQTARFSNGYMSDILLPKLAADLNLKIQSLQESEPGYRSHGYNTLLTKERPDLNYQELDLTFVNKIMNDAMSSEHFLEYFDEFAAQAHRYPDLFWPHNLRFLSIACGENAEAMPLLELLKGNGSPFTAVDSLDPGAYPREVTLVNDHFEVSITNNIASRGLVQTVVLDSFLAFCRAIHPKIRQLQKGYLSFAGRMWHPAEFCSRAARALGFGRLDFKENILYGITTETPRHSNDLWQTAVIFEDCHQIGPKVTWLRQKHARILTLTHLSVNLKSRLQTAYAKHAITAAEYGPLARFWDEDVPGHSATASSDTLTDGEQAHAEALSVHTVTIDDQTLSRMVELLRDLRRLNFEAPNQWLPAYDGPELSKPAKSIRRQGKYGRSVRDDVRRKEGRHNIPVKVTLPIAEAQHHKIIIDAIRDHDLIVIRAATGSGKTTQVPQFILDELNEKGKRQGRNVVVTQPRRVSTVSVARRVAEERHQRLGYEVGYQVRWDDQSPVVRHGITYMTSGYLLRLFEQQPRTICLRFSHIVLDEVHERDIDTDLLLTALKNLRRNPPPGVSRLPKIILMSATIDPAFFKSFFARDEQVPPSMACIDIPGRSFSITTTLLDQWLPNLRRKYPSVDLFDDKVIAYIEAQNHINTKVPAVADARKSESTNDGESLDEEVEALDDHLIDPVRDSLGTIQEGDILVFLPGLAEIEALEKLLKGGTPNIDFSDTARNRLFKLHSALYGSNYEVWKPVPENCRRIVLATNIAETSITLPNVKYVVDTGYSRQNHFDQSAQAGNFGTRWISKAEVAQRKGRAGRTQSGEYVAMFSQAQYDAMPAEPSPEMLRASLDSVVLRVEAGRVFDTKTNCNKNDRAKPGSILESAPSPPSALNVSAAVQQLTSLRALNDDGCLTAMGSILSHLPIRPFAAKSVLLGIIFRCLSPLLLVGSVREDWPLIHNPDASSASGRARKAFAGSSCDDRLADAKAFSALNDALREHDAVEVDRLCNSQYIRRDTYHEMARISTQVYETLLPLLNVENNNQGVLRNKESNLLLVQPPPALDTNSTNDDLVKALLLGSSGSRLVAWDRKFWLSSQGQKTMATPRSVNHGSLRMDRLLHRLRQEQGDILSYTYLRIVPGDKYPWACETSVVSSLLGMLFAESLRLENGNILVINDWIRYEIISDENNDADSNVRAAKVILEYRKALDRFIAYAMSNVALRPRELQAVIEGNLKNDDFNVFFKEADHPLRKAVVDSVVEILALDSKNRRTRAEQRRQKMHASAIEGSEREKWLSGMEGKL</sequence>
<dbReference type="InterPro" id="IPR002464">
    <property type="entry name" value="DNA/RNA_helicase_DEAH_CS"/>
</dbReference>
<dbReference type="InterPro" id="IPR007502">
    <property type="entry name" value="Helicase-assoc_dom"/>
</dbReference>
<dbReference type="InterPro" id="IPR027417">
    <property type="entry name" value="P-loop_NTPase"/>
</dbReference>
<dbReference type="CDD" id="cd18791">
    <property type="entry name" value="SF2_C_RHA"/>
    <property type="match status" value="1"/>
</dbReference>
<evidence type="ECO:0000313" key="10">
    <source>
        <dbReference type="EMBL" id="KAK5081539.1"/>
    </source>
</evidence>
<evidence type="ECO:0000256" key="6">
    <source>
        <dbReference type="ARBA" id="ARBA00022840"/>
    </source>
</evidence>
<dbReference type="Pfam" id="PF04408">
    <property type="entry name" value="WHD_HA2"/>
    <property type="match status" value="1"/>
</dbReference>
<keyword evidence="6" id="KW-0067">ATP-binding</keyword>
<keyword evidence="5" id="KW-0347">Helicase</keyword>
<protein>
    <recommendedName>
        <fullName evidence="2">RNA helicase</fullName>
        <ecNumber evidence="2">3.6.4.13</ecNumber>
    </recommendedName>
</protein>
<feature type="region of interest" description="Disordered" evidence="7">
    <location>
        <begin position="529"/>
        <end position="548"/>
    </location>
</feature>
<dbReference type="GO" id="GO:0016787">
    <property type="term" value="F:hydrolase activity"/>
    <property type="evidence" value="ECO:0007669"/>
    <property type="project" value="UniProtKB-KW"/>
</dbReference>
<dbReference type="Pfam" id="PF00270">
    <property type="entry name" value="DEAD"/>
    <property type="match status" value="1"/>
</dbReference>
<dbReference type="GO" id="GO:1990904">
    <property type="term" value="C:ribonucleoprotein complex"/>
    <property type="evidence" value="ECO:0007669"/>
    <property type="project" value="UniProtKB-ARBA"/>
</dbReference>
<feature type="region of interest" description="Disordered" evidence="7">
    <location>
        <begin position="85"/>
        <end position="129"/>
    </location>
</feature>
<dbReference type="SMART" id="SM00490">
    <property type="entry name" value="HELICc"/>
    <property type="match status" value="1"/>
</dbReference>
<evidence type="ECO:0000256" key="4">
    <source>
        <dbReference type="ARBA" id="ARBA00022801"/>
    </source>
</evidence>
<evidence type="ECO:0000256" key="1">
    <source>
        <dbReference type="ARBA" id="ARBA00008792"/>
    </source>
</evidence>
<evidence type="ECO:0000256" key="5">
    <source>
        <dbReference type="ARBA" id="ARBA00022806"/>
    </source>
</evidence>
<evidence type="ECO:0000259" key="8">
    <source>
        <dbReference type="PROSITE" id="PS51192"/>
    </source>
</evidence>
<dbReference type="PROSITE" id="PS51192">
    <property type="entry name" value="HELICASE_ATP_BIND_1"/>
    <property type="match status" value="1"/>
</dbReference>
<dbReference type="PROSITE" id="PS51194">
    <property type="entry name" value="HELICASE_CTER"/>
    <property type="match status" value="1"/>
</dbReference>
<feature type="domain" description="Helicase ATP-binding" evidence="8">
    <location>
        <begin position="575"/>
        <end position="750"/>
    </location>
</feature>
<dbReference type="PROSITE" id="PS00690">
    <property type="entry name" value="DEAH_ATP_HELICASE"/>
    <property type="match status" value="1"/>
</dbReference>
<dbReference type="EC" id="3.6.4.13" evidence="2"/>
<dbReference type="GO" id="GO:0003724">
    <property type="term" value="F:RNA helicase activity"/>
    <property type="evidence" value="ECO:0007669"/>
    <property type="project" value="UniProtKB-EC"/>
</dbReference>
<proteinExistence type="inferred from homology"/>
<accession>A0AAN7YD66</accession>
<dbReference type="CDD" id="cd17917">
    <property type="entry name" value="DEXHc_RHA-like"/>
    <property type="match status" value="1"/>
</dbReference>
<dbReference type="PANTHER" id="PTHR18934:SF99">
    <property type="entry name" value="ATP-DEPENDENT RNA HELICASE DHX37-RELATED"/>
    <property type="match status" value="1"/>
</dbReference>
<keyword evidence="3" id="KW-0547">Nucleotide-binding</keyword>